<dbReference type="InterPro" id="IPR025419">
    <property type="entry name" value="DUF4142"/>
</dbReference>
<name>A0ABW6V2D4_MICFU</name>
<proteinExistence type="predicted"/>
<evidence type="ECO:0000256" key="1">
    <source>
        <dbReference type="SAM" id="SignalP"/>
    </source>
</evidence>
<keyword evidence="4" id="KW-1185">Reference proteome</keyword>
<dbReference type="InterPro" id="IPR012347">
    <property type="entry name" value="Ferritin-like"/>
</dbReference>
<keyword evidence="1" id="KW-0732">Signal</keyword>
<evidence type="ECO:0000259" key="2">
    <source>
        <dbReference type="Pfam" id="PF13628"/>
    </source>
</evidence>
<feature type="signal peptide" evidence="1">
    <location>
        <begin position="1"/>
        <end position="25"/>
    </location>
</feature>
<protein>
    <submittedName>
        <fullName evidence="3">DUF4142 domain-containing protein</fullName>
    </submittedName>
</protein>
<feature type="domain" description="DUF4142" evidence="2">
    <location>
        <begin position="50"/>
        <end position="183"/>
    </location>
</feature>
<evidence type="ECO:0000313" key="4">
    <source>
        <dbReference type="Proteomes" id="UP001602119"/>
    </source>
</evidence>
<accession>A0ABW6V2D4</accession>
<evidence type="ECO:0000313" key="3">
    <source>
        <dbReference type="EMBL" id="MFF4773472.1"/>
    </source>
</evidence>
<sequence length="204" mass="22136">MVRRIVLLLAIVISALVAGATGAFAQPSPTPTGAHTGTHSPSPTATVSEQDRMFLIKAHEGNLAEIRAGRLAQQKGHTSSVRDLGARLVKDHTRLDTKLRQTAKNVGVQLPHAPSKKQQEQLKKLGDLSGAKFDHAWVQWQLTAHRQTLTLINKELTNGKSEPVKKTAQEAKPVIQEHLTLLKKAAATMSPHMGTPTPHPAHTR</sequence>
<dbReference type="EMBL" id="JBIAXI010000006">
    <property type="protein sequence ID" value="MFF4773472.1"/>
    <property type="molecule type" value="Genomic_DNA"/>
</dbReference>
<comment type="caution">
    <text evidence="3">The sequence shown here is derived from an EMBL/GenBank/DDBJ whole genome shotgun (WGS) entry which is preliminary data.</text>
</comment>
<gene>
    <name evidence="3" type="ORF">ACFY05_11500</name>
</gene>
<dbReference type="PANTHER" id="PTHR38593">
    <property type="entry name" value="BLR2558 PROTEIN"/>
    <property type="match status" value="1"/>
</dbReference>
<dbReference type="RefSeq" id="WP_084464940.1">
    <property type="nucleotide sequence ID" value="NZ_BBYK01000100.1"/>
</dbReference>
<dbReference type="Gene3D" id="1.20.1260.10">
    <property type="match status" value="1"/>
</dbReference>
<organism evidence="3 4">
    <name type="scientific">Microtetraspora fusca</name>
    <dbReference type="NCBI Taxonomy" id="1997"/>
    <lineage>
        <taxon>Bacteria</taxon>
        <taxon>Bacillati</taxon>
        <taxon>Actinomycetota</taxon>
        <taxon>Actinomycetes</taxon>
        <taxon>Streptosporangiales</taxon>
        <taxon>Streptosporangiaceae</taxon>
        <taxon>Microtetraspora</taxon>
    </lineage>
</organism>
<dbReference type="Pfam" id="PF13628">
    <property type="entry name" value="DUF4142"/>
    <property type="match status" value="1"/>
</dbReference>
<dbReference type="PANTHER" id="PTHR38593:SF1">
    <property type="entry name" value="BLR2558 PROTEIN"/>
    <property type="match status" value="1"/>
</dbReference>
<feature type="chain" id="PRO_5045105154" evidence="1">
    <location>
        <begin position="26"/>
        <end position="204"/>
    </location>
</feature>
<dbReference type="Proteomes" id="UP001602119">
    <property type="component" value="Unassembled WGS sequence"/>
</dbReference>
<reference evidence="3 4" key="1">
    <citation type="submission" date="2024-10" db="EMBL/GenBank/DDBJ databases">
        <title>The Natural Products Discovery Center: Release of the First 8490 Sequenced Strains for Exploring Actinobacteria Biosynthetic Diversity.</title>
        <authorList>
            <person name="Kalkreuter E."/>
            <person name="Kautsar S.A."/>
            <person name="Yang D."/>
            <person name="Bader C.D."/>
            <person name="Teijaro C.N."/>
            <person name="Fluegel L."/>
            <person name="Davis C.M."/>
            <person name="Simpson J.R."/>
            <person name="Lauterbach L."/>
            <person name="Steele A.D."/>
            <person name="Gui C."/>
            <person name="Meng S."/>
            <person name="Li G."/>
            <person name="Viehrig K."/>
            <person name="Ye F."/>
            <person name="Su P."/>
            <person name="Kiefer A.F."/>
            <person name="Nichols A."/>
            <person name="Cepeda A.J."/>
            <person name="Yan W."/>
            <person name="Fan B."/>
            <person name="Jiang Y."/>
            <person name="Adhikari A."/>
            <person name="Zheng C.-J."/>
            <person name="Schuster L."/>
            <person name="Cowan T.M."/>
            <person name="Smanski M.J."/>
            <person name="Chevrette M.G."/>
            <person name="De Carvalho L.P.S."/>
            <person name="Shen B."/>
        </authorList>
    </citation>
    <scope>NUCLEOTIDE SEQUENCE [LARGE SCALE GENOMIC DNA]</scope>
    <source>
        <strain evidence="3 4">NPDC001281</strain>
    </source>
</reference>